<dbReference type="Proteomes" id="UP001276840">
    <property type="component" value="Unassembled WGS sequence"/>
</dbReference>
<feature type="transmembrane region" description="Helical" evidence="2">
    <location>
        <begin position="63"/>
        <end position="85"/>
    </location>
</feature>
<evidence type="ECO:0000256" key="1">
    <source>
        <dbReference type="SAM" id="MobiDB-lite"/>
    </source>
</evidence>
<dbReference type="RefSeq" id="WP_320235074.1">
    <property type="nucleotide sequence ID" value="NZ_JAVIJF010000016.1"/>
</dbReference>
<proteinExistence type="predicted"/>
<keyword evidence="2" id="KW-0812">Transmembrane</keyword>
<feature type="transmembrane region" description="Helical" evidence="2">
    <location>
        <begin position="37"/>
        <end position="57"/>
    </location>
</feature>
<dbReference type="Pfam" id="PF14378">
    <property type="entry name" value="PAP2_3"/>
    <property type="match status" value="1"/>
</dbReference>
<keyword evidence="2" id="KW-0472">Membrane</keyword>
<sequence length="361" mass="39628">MGSLDDSIMGSGLPGRPQSRSDQPADIEHIAYISRKLLVFCLLYIAVATLVWPRAYYQIAQHYLSLFMIWGLLSVFVVIIPAAVINSPRSPIGFLVISLRSNGLRASIVLTVFILSLAAFTTYKVNIPAIVPFYSDKALADIGEFLHGRAAWRIAHAFDSDALALLVAATYSKIWFLEWFGMVLLAALNANQLLHLRYLVALACVTMVVGTLMAALFSSVGPIFYDEFLGGARYADLLEVLRQHPYNEHVLQYSDYLLRNYKASNPALGSGISAMPSMHVAVATLNAFYLTRLNRWLGLAGWAFAIFILFGSIYTGWHYSVDGYISMLVVAVTWRRTAGIFDGERGASGSTTGAMCPASAT</sequence>
<name>A0ABU4ZQ27_9HYPH</name>
<reference evidence="4 5" key="1">
    <citation type="submission" date="2023-08" db="EMBL/GenBank/DDBJ databases">
        <title>Implementing the SeqCode for naming new Mesorhizobium species isolated from Vachellia karroo root nodules.</title>
        <authorList>
            <person name="Van Lill M."/>
        </authorList>
    </citation>
    <scope>NUCLEOTIDE SEQUENCE [LARGE SCALE GENOMIC DNA]</scope>
    <source>
        <strain evidence="4 5">MSK 1335</strain>
    </source>
</reference>
<dbReference type="EMBL" id="JAVIJF010000016">
    <property type="protein sequence ID" value="MDX8527137.1"/>
    <property type="molecule type" value="Genomic_DNA"/>
</dbReference>
<feature type="transmembrane region" description="Helical" evidence="2">
    <location>
        <begin position="198"/>
        <end position="225"/>
    </location>
</feature>
<comment type="caution">
    <text evidence="4">The sequence shown here is derived from an EMBL/GenBank/DDBJ whole genome shotgun (WGS) entry which is preliminary data.</text>
</comment>
<dbReference type="InterPro" id="IPR026841">
    <property type="entry name" value="Aur1/Ipt1"/>
</dbReference>
<gene>
    <name evidence="4" type="ORF">RFM68_21800</name>
</gene>
<evidence type="ECO:0000313" key="4">
    <source>
        <dbReference type="EMBL" id="MDX8527137.1"/>
    </source>
</evidence>
<evidence type="ECO:0000259" key="3">
    <source>
        <dbReference type="Pfam" id="PF14378"/>
    </source>
</evidence>
<organism evidence="4 5">
    <name type="scientific">Mesorhizobium montanum</name>
    <dbReference type="NCBI Taxonomy" id="3072323"/>
    <lineage>
        <taxon>Bacteria</taxon>
        <taxon>Pseudomonadati</taxon>
        <taxon>Pseudomonadota</taxon>
        <taxon>Alphaproteobacteria</taxon>
        <taxon>Hyphomicrobiales</taxon>
        <taxon>Phyllobacteriaceae</taxon>
        <taxon>Mesorhizobium</taxon>
    </lineage>
</organism>
<keyword evidence="2" id="KW-1133">Transmembrane helix</keyword>
<protein>
    <submittedName>
        <fullName evidence="4">Phosphatase PAP2 family protein</fullName>
    </submittedName>
</protein>
<feature type="transmembrane region" description="Helical" evidence="2">
    <location>
        <begin position="267"/>
        <end position="289"/>
    </location>
</feature>
<feature type="transmembrane region" description="Helical" evidence="2">
    <location>
        <begin position="162"/>
        <end position="186"/>
    </location>
</feature>
<accession>A0ABU4ZQ27</accession>
<feature type="region of interest" description="Disordered" evidence="1">
    <location>
        <begin position="1"/>
        <end position="22"/>
    </location>
</feature>
<feature type="transmembrane region" description="Helical" evidence="2">
    <location>
        <begin position="106"/>
        <end position="125"/>
    </location>
</feature>
<keyword evidence="5" id="KW-1185">Reference proteome</keyword>
<feature type="domain" description="Inositolphosphotransferase Aur1/Ipt1" evidence="3">
    <location>
        <begin position="141"/>
        <end position="332"/>
    </location>
</feature>
<evidence type="ECO:0000313" key="5">
    <source>
        <dbReference type="Proteomes" id="UP001276840"/>
    </source>
</evidence>
<evidence type="ECO:0000256" key="2">
    <source>
        <dbReference type="SAM" id="Phobius"/>
    </source>
</evidence>
<feature type="transmembrane region" description="Helical" evidence="2">
    <location>
        <begin position="296"/>
        <end position="317"/>
    </location>
</feature>